<feature type="domain" description="Ran-GTPase activating protein 1 C-terminal" evidence="5">
    <location>
        <begin position="478"/>
        <end position="585"/>
    </location>
</feature>
<organism evidence="6 7">
    <name type="scientific">Brachionus calyciflorus</name>
    <dbReference type="NCBI Taxonomy" id="104777"/>
    <lineage>
        <taxon>Eukaryota</taxon>
        <taxon>Metazoa</taxon>
        <taxon>Spiralia</taxon>
        <taxon>Gnathifera</taxon>
        <taxon>Rotifera</taxon>
        <taxon>Eurotatoria</taxon>
        <taxon>Monogononta</taxon>
        <taxon>Pseudotrocha</taxon>
        <taxon>Ploima</taxon>
        <taxon>Brachionidae</taxon>
        <taxon>Brachionus</taxon>
    </lineage>
</organism>
<dbReference type="GO" id="GO:0005829">
    <property type="term" value="C:cytosol"/>
    <property type="evidence" value="ECO:0007669"/>
    <property type="project" value="TreeGrafter"/>
</dbReference>
<evidence type="ECO:0000256" key="1">
    <source>
        <dbReference type="ARBA" id="ARBA00022468"/>
    </source>
</evidence>
<dbReference type="Gene3D" id="1.25.40.200">
    <property type="entry name" value="Ran-GTPase activating protein 1, C-terminal domain"/>
    <property type="match status" value="1"/>
</dbReference>
<dbReference type="GO" id="GO:0006913">
    <property type="term" value="P:nucleocytoplasmic transport"/>
    <property type="evidence" value="ECO:0007669"/>
    <property type="project" value="TreeGrafter"/>
</dbReference>
<evidence type="ECO:0000256" key="4">
    <source>
        <dbReference type="SAM" id="MobiDB-lite"/>
    </source>
</evidence>
<dbReference type="GO" id="GO:0007165">
    <property type="term" value="P:signal transduction"/>
    <property type="evidence" value="ECO:0007669"/>
    <property type="project" value="InterPro"/>
</dbReference>
<reference evidence="6" key="1">
    <citation type="submission" date="2021-02" db="EMBL/GenBank/DDBJ databases">
        <authorList>
            <person name="Nowell W R."/>
        </authorList>
    </citation>
    <scope>NUCLEOTIDE SEQUENCE</scope>
    <source>
        <strain evidence="6">Ploen Becks lab</strain>
    </source>
</reference>
<evidence type="ECO:0000259" key="5">
    <source>
        <dbReference type="Pfam" id="PF07834"/>
    </source>
</evidence>
<dbReference type="GO" id="GO:0031267">
    <property type="term" value="F:small GTPase binding"/>
    <property type="evidence" value="ECO:0007669"/>
    <property type="project" value="TreeGrafter"/>
</dbReference>
<name>A0A814LIB4_9BILA</name>
<dbReference type="InterPro" id="IPR036720">
    <property type="entry name" value="RanGAP1_C_sf"/>
</dbReference>
<keyword evidence="3" id="KW-0677">Repeat</keyword>
<evidence type="ECO:0000256" key="3">
    <source>
        <dbReference type="ARBA" id="ARBA00022737"/>
    </source>
</evidence>
<proteinExistence type="predicted"/>
<keyword evidence="2" id="KW-0433">Leucine-rich repeat</keyword>
<feature type="region of interest" description="Disordered" evidence="4">
    <location>
        <begin position="349"/>
        <end position="392"/>
    </location>
</feature>
<sequence length="596" mass="67033">MKSNVTDIEFLSKTLRTYSDELSFAGRGLKLNTRDDVKEIVQTILNCKSMKVLRLEGNTLSPEAADELSKALVKHPELERFIINDIFTGRLKDEIPLALKSVCGAIDTSGAHLVEINMSDNAYGPIGLNALVDFLQSACCYSLKEIRMHNNGLGPQGSQKFASALEKCWENSQGKFKLKVFVCGRNRLELEGARSIGGVLRKIGSLEEIQMPQNGIRPNGIEYLAEACMNNPQLRIINFNDNTFLKSGAEWMAKALVNLKNLEYLNLGDCLLKSKGALVVTRSVSQLDKLKELNLSFNEINLQTGLEIASLVVKRVNKTLEFVDLNGNKFGEDGKVEIQEILLPIKDSLNTLSEDEGSDEEEEEEEEEEEDEEDEEEESEEETSEVVVDDEYDDYDQVEEAEFEEKLKIDQQPSLFTQFKQQGPNLFSSLVKNNALVVNIKKFDDFILTPTIANLTQIDQNTIDLVAKHQKFNGSFLIKLLSHLSNLYEKSGPNSKTVLDISNNFTKAFLSSSVGHNFTDDLLTEFGILKSEDKQFKPSELTDKIQILLHDVFSQSFFPTGIRDTIKMYLSIRTNQSVNDAKFNKKNSDLLVKCLN</sequence>
<protein>
    <recommendedName>
        <fullName evidence="5">Ran-GTPase activating protein 1 C-terminal domain-containing protein</fullName>
    </recommendedName>
</protein>
<dbReference type="SMART" id="SM00368">
    <property type="entry name" value="LRR_RI"/>
    <property type="match status" value="9"/>
</dbReference>
<dbReference type="GO" id="GO:0048471">
    <property type="term" value="C:perinuclear region of cytoplasm"/>
    <property type="evidence" value="ECO:0007669"/>
    <property type="project" value="TreeGrafter"/>
</dbReference>
<dbReference type="Gene3D" id="3.80.10.10">
    <property type="entry name" value="Ribonuclease Inhibitor"/>
    <property type="match status" value="1"/>
</dbReference>
<dbReference type="Pfam" id="PF13516">
    <property type="entry name" value="LRR_6"/>
    <property type="match status" value="1"/>
</dbReference>
<dbReference type="Proteomes" id="UP000663879">
    <property type="component" value="Unassembled WGS sequence"/>
</dbReference>
<dbReference type="GO" id="GO:0005096">
    <property type="term" value="F:GTPase activator activity"/>
    <property type="evidence" value="ECO:0007669"/>
    <property type="project" value="UniProtKB-KW"/>
</dbReference>
<dbReference type="InterPro" id="IPR032675">
    <property type="entry name" value="LRR_dom_sf"/>
</dbReference>
<keyword evidence="1" id="KW-0343">GTPase activation</keyword>
<evidence type="ECO:0000313" key="6">
    <source>
        <dbReference type="EMBL" id="CAF1066169.1"/>
    </source>
</evidence>
<keyword evidence="7" id="KW-1185">Reference proteome</keyword>
<dbReference type="AlphaFoldDB" id="A0A814LIB4"/>
<dbReference type="InterPro" id="IPR001611">
    <property type="entry name" value="Leu-rich_rpt"/>
</dbReference>
<dbReference type="InterPro" id="IPR027038">
    <property type="entry name" value="RanGap"/>
</dbReference>
<dbReference type="Pfam" id="PF07834">
    <property type="entry name" value="RanGAP1_C"/>
    <property type="match status" value="1"/>
</dbReference>
<dbReference type="SUPFAM" id="SSF69099">
    <property type="entry name" value="Ran-GTPase activating protein 1 (RanGAP1), C-terminal domain"/>
    <property type="match status" value="1"/>
</dbReference>
<dbReference type="EMBL" id="CAJNOC010005954">
    <property type="protein sequence ID" value="CAF1066169.1"/>
    <property type="molecule type" value="Genomic_DNA"/>
</dbReference>
<evidence type="ECO:0000313" key="7">
    <source>
        <dbReference type="Proteomes" id="UP000663879"/>
    </source>
</evidence>
<evidence type="ECO:0000256" key="2">
    <source>
        <dbReference type="ARBA" id="ARBA00022614"/>
    </source>
</evidence>
<dbReference type="OrthoDB" id="184583at2759"/>
<feature type="compositionally biased region" description="Acidic residues" evidence="4">
    <location>
        <begin position="353"/>
        <end position="392"/>
    </location>
</feature>
<accession>A0A814LIB4</accession>
<gene>
    <name evidence="6" type="ORF">OXX778_LOCUS19509</name>
</gene>
<dbReference type="GO" id="GO:0005634">
    <property type="term" value="C:nucleus"/>
    <property type="evidence" value="ECO:0007669"/>
    <property type="project" value="TreeGrafter"/>
</dbReference>
<dbReference type="PANTHER" id="PTHR24113">
    <property type="entry name" value="RAN GTPASE-ACTIVATING PROTEIN 1"/>
    <property type="match status" value="1"/>
</dbReference>
<comment type="caution">
    <text evidence="6">The sequence shown here is derived from an EMBL/GenBank/DDBJ whole genome shotgun (WGS) entry which is preliminary data.</text>
</comment>
<dbReference type="CDD" id="cd00116">
    <property type="entry name" value="LRR_RI"/>
    <property type="match status" value="1"/>
</dbReference>
<dbReference type="SUPFAM" id="SSF52047">
    <property type="entry name" value="RNI-like"/>
    <property type="match status" value="1"/>
</dbReference>
<dbReference type="InterPro" id="IPR009109">
    <property type="entry name" value="Ran_GTPase_activating_1_C"/>
</dbReference>
<dbReference type="PANTHER" id="PTHR24113:SF12">
    <property type="entry name" value="RAN GTPASE-ACTIVATING PROTEIN 1"/>
    <property type="match status" value="1"/>
</dbReference>